<comment type="caution">
    <text evidence="2">The sequence shown here is derived from an EMBL/GenBank/DDBJ whole genome shotgun (WGS) entry which is preliminary data.</text>
</comment>
<feature type="compositionally biased region" description="Basic and acidic residues" evidence="1">
    <location>
        <begin position="114"/>
        <end position="125"/>
    </location>
</feature>
<feature type="compositionally biased region" description="Basic and acidic residues" evidence="1">
    <location>
        <begin position="20"/>
        <end position="30"/>
    </location>
</feature>
<accession>A0A2R5GNH6</accession>
<feature type="compositionally biased region" description="Acidic residues" evidence="1">
    <location>
        <begin position="153"/>
        <end position="166"/>
    </location>
</feature>
<dbReference type="InParanoid" id="A0A2R5GNH6"/>
<feature type="compositionally biased region" description="Basic residues" evidence="1">
    <location>
        <begin position="239"/>
        <end position="251"/>
    </location>
</feature>
<reference evidence="2 3" key="1">
    <citation type="submission" date="2017-12" db="EMBL/GenBank/DDBJ databases">
        <title>Sequencing, de novo assembly and annotation of complete genome of a new Thraustochytrid species, strain FCC1311.</title>
        <authorList>
            <person name="Sedici K."/>
            <person name="Godart F."/>
            <person name="Aiese Cigliano R."/>
            <person name="Sanseverino W."/>
            <person name="Barakat M."/>
            <person name="Ortet P."/>
            <person name="Marechal E."/>
            <person name="Cagnac O."/>
            <person name="Amato A."/>
        </authorList>
    </citation>
    <scope>NUCLEOTIDE SEQUENCE [LARGE SCALE GENOMIC DNA]</scope>
</reference>
<evidence type="ECO:0000256" key="1">
    <source>
        <dbReference type="SAM" id="MobiDB-lite"/>
    </source>
</evidence>
<feature type="region of interest" description="Disordered" evidence="1">
    <location>
        <begin position="843"/>
        <end position="890"/>
    </location>
</feature>
<feature type="compositionally biased region" description="Basic and acidic residues" evidence="1">
    <location>
        <begin position="94"/>
        <end position="103"/>
    </location>
</feature>
<protein>
    <submittedName>
        <fullName evidence="2">Uncharacterized protein</fullName>
    </submittedName>
</protein>
<evidence type="ECO:0000313" key="3">
    <source>
        <dbReference type="Proteomes" id="UP000241890"/>
    </source>
</evidence>
<keyword evidence="3" id="KW-1185">Reference proteome</keyword>
<feature type="compositionally biased region" description="Acidic residues" evidence="1">
    <location>
        <begin position="188"/>
        <end position="197"/>
    </location>
</feature>
<feature type="region of interest" description="Disordered" evidence="1">
    <location>
        <begin position="1"/>
        <end position="264"/>
    </location>
</feature>
<feature type="compositionally biased region" description="Low complexity" evidence="1">
    <location>
        <begin position="174"/>
        <end position="187"/>
    </location>
</feature>
<sequence length="1045" mass="117573">MASRKRSRRKGKASARPPKKRDLGENHNLDDSSNDGSPVDSSGSDADAQIAKVPKIEVKNEIGSESDDSSNFNLMALSQETFTRSKPLPVKSARGKDHNEDSKSAISTGSDNSNESKSDNDRDSDSDSDSASDGSDFDLNALSQEVRPATDFEGSEVEDSDSDNSDSDSASTVESTNAASDSSYSDNSESEEEEEENAAPNPPGAAGTNRRNTNKANSTGDDDDDDDDDANDNKTNLKKEKKTGKEKKKVKKETNGAKKPKRFKDAITRLRSIGRASIVHVQTRKGRKSRFRVYIKNQFDKTNQKREINLRTFEEARDVAIGYTQHKYWGVRQVKGYKWFQAFIIRNSKIVGLNFHSTAKQAACEHDEVLVNNHPRLDFDSLRLNFPEKYRAAMKKGASGADLFEKAFSLCTKPAPLSLPAREATARGPYTREQTQQRAFVKHLVPGGTYTRRWRDKTFARYRGRWTNSKTTTQEHLELFNLERLIEQLLAQDRFTEAARVAHDLNRHVITMGQLPISRPFRCMVMVTTLALARGGKMSMAESFVRKLLPLVQSFHVSLVRHYRVLLGENVSLTKLPLDVDTRQHQIWTNWNEERHHSPHLILQRQKVWADARAWLITLLGRFRAALGRADEALLYFDQHLQLVTFRERIEPRLCAAAICVLRTEDQDASLSQLEALKRAQTYLHQVEAQGPLASDLIECIVETQLQIVLLVGVSSTQRLTQQSQDVAWMDSSKSHKNARRNRSDAFVTVYQYAATFPNRVAGPWGLARLYDLQLQMTDEEDEIFHAKSKADLRGALRDTLRRDPLHLLAAQKLLDLLDPPLPGEIFDHNDPEGAPARFADEDVGLASSPKKRGADDSDSGSDVESVKKSASAGAGHSQTATQTSANEWVPADADVEAQRTTDTICDSIECLPFESCPTLSVLFRFAFGPHFVYEGQKEALKLWKLLDTCPPACLAKAGKTRRWWRDRFFTDWQEIRFEMTWCKAVPEQNSIHLVLLRRILATGVKMGFVERSEDTLEDPAFETFDESEENDDGRGDVQNDSDDL</sequence>
<dbReference type="Proteomes" id="UP000241890">
    <property type="component" value="Unassembled WGS sequence"/>
</dbReference>
<feature type="region of interest" description="Disordered" evidence="1">
    <location>
        <begin position="1017"/>
        <end position="1045"/>
    </location>
</feature>
<feature type="compositionally biased region" description="Polar residues" evidence="1">
    <location>
        <begin position="34"/>
        <end position="44"/>
    </location>
</feature>
<dbReference type="AlphaFoldDB" id="A0A2R5GNH6"/>
<feature type="compositionally biased region" description="Polar residues" evidence="1">
    <location>
        <begin position="69"/>
        <end position="84"/>
    </location>
</feature>
<dbReference type="EMBL" id="BEYU01000122">
    <property type="protein sequence ID" value="GBG32440.1"/>
    <property type="molecule type" value="Genomic_DNA"/>
</dbReference>
<feature type="compositionally biased region" description="Acidic residues" evidence="1">
    <location>
        <begin position="220"/>
        <end position="230"/>
    </location>
</feature>
<name>A0A2R5GNH6_9STRA</name>
<proteinExistence type="predicted"/>
<gene>
    <name evidence="2" type="ORF">FCC1311_086652</name>
</gene>
<evidence type="ECO:0000313" key="2">
    <source>
        <dbReference type="EMBL" id="GBG32440.1"/>
    </source>
</evidence>
<feature type="compositionally biased region" description="Basic residues" evidence="1">
    <location>
        <begin position="1"/>
        <end position="19"/>
    </location>
</feature>
<feature type="compositionally biased region" description="Acidic residues" evidence="1">
    <location>
        <begin position="1017"/>
        <end position="1032"/>
    </location>
</feature>
<feature type="compositionally biased region" description="Polar residues" evidence="1">
    <location>
        <begin position="210"/>
        <end position="219"/>
    </location>
</feature>
<feature type="compositionally biased region" description="Polar residues" evidence="1">
    <location>
        <begin position="877"/>
        <end position="887"/>
    </location>
</feature>
<organism evidence="2 3">
    <name type="scientific">Hondaea fermentalgiana</name>
    <dbReference type="NCBI Taxonomy" id="2315210"/>
    <lineage>
        <taxon>Eukaryota</taxon>
        <taxon>Sar</taxon>
        <taxon>Stramenopiles</taxon>
        <taxon>Bigyra</taxon>
        <taxon>Labyrinthulomycetes</taxon>
        <taxon>Thraustochytrida</taxon>
        <taxon>Thraustochytriidae</taxon>
        <taxon>Hondaea</taxon>
    </lineage>
</organism>